<feature type="domain" description="Ice-binding protein C-terminal" evidence="2">
    <location>
        <begin position="183"/>
        <end position="205"/>
    </location>
</feature>
<dbReference type="Proteomes" id="UP000323917">
    <property type="component" value="Chromosome"/>
</dbReference>
<dbReference type="AlphaFoldDB" id="A0A5B9Q6T6"/>
<keyword evidence="4" id="KW-1185">Reference proteome</keyword>
<gene>
    <name evidence="3" type="ORF">Pr1d_06830</name>
</gene>
<protein>
    <recommendedName>
        <fullName evidence="2">Ice-binding protein C-terminal domain-containing protein</fullName>
    </recommendedName>
</protein>
<evidence type="ECO:0000313" key="3">
    <source>
        <dbReference type="EMBL" id="QEG33420.1"/>
    </source>
</evidence>
<feature type="signal peptide" evidence="1">
    <location>
        <begin position="1"/>
        <end position="22"/>
    </location>
</feature>
<organism evidence="3 4">
    <name type="scientific">Bythopirellula goksoeyrii</name>
    <dbReference type="NCBI Taxonomy" id="1400387"/>
    <lineage>
        <taxon>Bacteria</taxon>
        <taxon>Pseudomonadati</taxon>
        <taxon>Planctomycetota</taxon>
        <taxon>Planctomycetia</taxon>
        <taxon>Pirellulales</taxon>
        <taxon>Lacipirellulaceae</taxon>
        <taxon>Bythopirellula</taxon>
    </lineage>
</organism>
<feature type="chain" id="PRO_5022767755" description="Ice-binding protein C-terminal domain-containing protein" evidence="1">
    <location>
        <begin position="23"/>
        <end position="205"/>
    </location>
</feature>
<dbReference type="RefSeq" id="WP_148072190.1">
    <property type="nucleotide sequence ID" value="NZ_CP042913.1"/>
</dbReference>
<dbReference type="KEGG" id="bgok:Pr1d_06830"/>
<sequence precursor="true">MKRMLFTLLALAIAMAPSVSSAALVAALDFTDSGSAWTVIADDPGLPLVYELDGDPTNVGIAQDTTNSGQYRLSQEVFAPAGFTMSNIMVTFEASGFSSWVMDGRLGLHDEPEYALASDYSGRGGVSGDGVVVDAAKSLDASGDPDYTGVDSVFINVEIVKGLAGVWQANNVRNIQVFADLNPIPEPASFVLLGFSGLFALVRRR</sequence>
<keyword evidence="1" id="KW-0732">Signal</keyword>
<evidence type="ECO:0000259" key="2">
    <source>
        <dbReference type="Pfam" id="PF07589"/>
    </source>
</evidence>
<proteinExistence type="predicted"/>
<name>A0A5B9Q6T6_9BACT</name>
<evidence type="ECO:0000256" key="1">
    <source>
        <dbReference type="SAM" id="SignalP"/>
    </source>
</evidence>
<evidence type="ECO:0000313" key="4">
    <source>
        <dbReference type="Proteomes" id="UP000323917"/>
    </source>
</evidence>
<dbReference type="NCBIfam" id="TIGR02595">
    <property type="entry name" value="PEP_CTERM"/>
    <property type="match status" value="1"/>
</dbReference>
<accession>A0A5B9Q6T6</accession>
<dbReference type="OrthoDB" id="287379at2"/>
<dbReference type="EMBL" id="CP042913">
    <property type="protein sequence ID" value="QEG33420.1"/>
    <property type="molecule type" value="Genomic_DNA"/>
</dbReference>
<dbReference type="Pfam" id="PF07589">
    <property type="entry name" value="PEP-CTERM"/>
    <property type="match status" value="1"/>
</dbReference>
<dbReference type="InterPro" id="IPR013424">
    <property type="entry name" value="Ice-binding_C"/>
</dbReference>
<reference evidence="3 4" key="1">
    <citation type="submission" date="2019-08" db="EMBL/GenBank/DDBJ databases">
        <title>Deep-cultivation of Planctomycetes and their phenomic and genomic characterization uncovers novel biology.</title>
        <authorList>
            <person name="Wiegand S."/>
            <person name="Jogler M."/>
            <person name="Boedeker C."/>
            <person name="Pinto D."/>
            <person name="Vollmers J."/>
            <person name="Rivas-Marin E."/>
            <person name="Kohn T."/>
            <person name="Peeters S.H."/>
            <person name="Heuer A."/>
            <person name="Rast P."/>
            <person name="Oberbeckmann S."/>
            <person name="Bunk B."/>
            <person name="Jeske O."/>
            <person name="Meyerdierks A."/>
            <person name="Storesund J.E."/>
            <person name="Kallscheuer N."/>
            <person name="Luecker S."/>
            <person name="Lage O.M."/>
            <person name="Pohl T."/>
            <person name="Merkel B.J."/>
            <person name="Hornburger P."/>
            <person name="Mueller R.-W."/>
            <person name="Bruemmer F."/>
            <person name="Labrenz M."/>
            <person name="Spormann A.M."/>
            <person name="Op den Camp H."/>
            <person name="Overmann J."/>
            <person name="Amann R."/>
            <person name="Jetten M.S.M."/>
            <person name="Mascher T."/>
            <person name="Medema M.H."/>
            <person name="Devos D.P."/>
            <person name="Kaster A.-K."/>
            <person name="Ovreas L."/>
            <person name="Rohde M."/>
            <person name="Galperin M.Y."/>
            <person name="Jogler C."/>
        </authorList>
    </citation>
    <scope>NUCLEOTIDE SEQUENCE [LARGE SCALE GENOMIC DNA]</scope>
    <source>
        <strain evidence="3 4">Pr1d</strain>
    </source>
</reference>